<proteinExistence type="predicted"/>
<dbReference type="AlphaFoldDB" id="I0IPR2"/>
<dbReference type="NCBIfam" id="TIGR00082">
    <property type="entry name" value="rbfA"/>
    <property type="match status" value="1"/>
</dbReference>
<sequence>MKPGGMKQGFRRADRVSKEIKEVVAILFSRYASESSLSSVTITNVSLSDDLKSARIYYTVFPGVDRKQVAEAVERSQGWVRREIGRQIPMKSVPKVQFFPQEEAEEFLENPLPIDLE</sequence>
<evidence type="ECO:0000256" key="1">
    <source>
        <dbReference type="ARBA" id="ARBA00022517"/>
    </source>
</evidence>
<dbReference type="GO" id="GO:0043024">
    <property type="term" value="F:ribosomal small subunit binding"/>
    <property type="evidence" value="ECO:0007669"/>
    <property type="project" value="TreeGrafter"/>
</dbReference>
<dbReference type="GO" id="GO:0005829">
    <property type="term" value="C:cytosol"/>
    <property type="evidence" value="ECO:0007669"/>
    <property type="project" value="TreeGrafter"/>
</dbReference>
<keyword evidence="3" id="KW-1185">Reference proteome</keyword>
<dbReference type="InterPro" id="IPR000238">
    <property type="entry name" value="RbfA"/>
</dbReference>
<dbReference type="InterPro" id="IPR015946">
    <property type="entry name" value="KH_dom-like_a/b"/>
</dbReference>
<dbReference type="PANTHER" id="PTHR33515">
    <property type="entry name" value="RIBOSOME-BINDING FACTOR A, CHLOROPLASTIC-RELATED"/>
    <property type="match status" value="1"/>
</dbReference>
<dbReference type="RefSeq" id="WP_014449746.1">
    <property type="nucleotide sequence ID" value="NC_017094.1"/>
</dbReference>
<reference evidence="2 3" key="1">
    <citation type="journal article" date="2012" name="J. Bacteriol.">
        <title>Complete Genome Sequence of Leptospirillum ferrooxidans Strain C2-3, Isolated from a Fresh Volcanic Ash Deposit on the Island of Miyake, Japan.</title>
        <authorList>
            <person name="Fujimura R."/>
            <person name="Sato Y."/>
            <person name="Nishizawa T."/>
            <person name="Oshima K."/>
            <person name="Kim S.-W."/>
            <person name="Hattori M."/>
            <person name="Kamijo T."/>
            <person name="Ohta H."/>
        </authorList>
    </citation>
    <scope>NUCLEOTIDE SEQUENCE [LARGE SCALE GENOMIC DNA]</scope>
    <source>
        <strain evidence="2 3">C2-3</strain>
    </source>
</reference>
<dbReference type="PATRIC" id="fig|1162668.3.peg.1877"/>
<dbReference type="Pfam" id="PF02033">
    <property type="entry name" value="RBFA"/>
    <property type="match status" value="1"/>
</dbReference>
<evidence type="ECO:0000313" key="3">
    <source>
        <dbReference type="Proteomes" id="UP000007382"/>
    </source>
</evidence>
<dbReference type="SUPFAM" id="SSF89919">
    <property type="entry name" value="Ribosome-binding factor A, RbfA"/>
    <property type="match status" value="1"/>
</dbReference>
<dbReference type="Gene3D" id="3.30.300.20">
    <property type="match status" value="1"/>
</dbReference>
<dbReference type="STRING" id="1162668.LFE_1579"/>
<dbReference type="HOGENOM" id="CLU_089475_5_1_0"/>
<dbReference type="PANTHER" id="PTHR33515:SF1">
    <property type="entry name" value="RIBOSOME-BINDING FACTOR A, CHLOROPLASTIC-RELATED"/>
    <property type="match status" value="1"/>
</dbReference>
<reference evidence="3" key="2">
    <citation type="submission" date="2012-03" db="EMBL/GenBank/DDBJ databases">
        <title>The complete genome sequence of the pioneer microbe on fresh volcanic deposit, Leptospirillum ferrooxidans strain C2-3.</title>
        <authorList>
            <person name="Fujimura R."/>
            <person name="Sato Y."/>
            <person name="Nishizawa T."/>
            <person name="Nanba K."/>
            <person name="Oshima K."/>
            <person name="Hattori M."/>
            <person name="Kamijo T."/>
            <person name="Ohta H."/>
        </authorList>
    </citation>
    <scope>NUCLEOTIDE SEQUENCE [LARGE SCALE GENOMIC DNA]</scope>
    <source>
        <strain evidence="3">C2-3</strain>
    </source>
</reference>
<accession>I0IPR2</accession>
<dbReference type="OrthoDB" id="307788at2"/>
<protein>
    <submittedName>
        <fullName evidence="2">Putative ribosome-binding factor A</fullName>
    </submittedName>
</protein>
<dbReference type="eggNOG" id="COG0858">
    <property type="taxonomic scope" value="Bacteria"/>
</dbReference>
<evidence type="ECO:0000313" key="2">
    <source>
        <dbReference type="EMBL" id="BAM07261.1"/>
    </source>
</evidence>
<dbReference type="EMBL" id="AP012342">
    <property type="protein sequence ID" value="BAM07261.1"/>
    <property type="molecule type" value="Genomic_DNA"/>
</dbReference>
<keyword evidence="1" id="KW-0690">Ribosome biogenesis</keyword>
<dbReference type="Proteomes" id="UP000007382">
    <property type="component" value="Chromosome"/>
</dbReference>
<dbReference type="InterPro" id="IPR023799">
    <property type="entry name" value="RbfA_dom_sf"/>
</dbReference>
<organism evidence="2 3">
    <name type="scientific">Leptospirillum ferrooxidans (strain C2-3)</name>
    <dbReference type="NCBI Taxonomy" id="1162668"/>
    <lineage>
        <taxon>Bacteria</taxon>
        <taxon>Pseudomonadati</taxon>
        <taxon>Nitrospirota</taxon>
        <taxon>Nitrospiria</taxon>
        <taxon>Nitrospirales</taxon>
        <taxon>Nitrospiraceae</taxon>
        <taxon>Leptospirillum</taxon>
    </lineage>
</organism>
<gene>
    <name evidence="2" type="ordered locus">LFE_1579</name>
</gene>
<dbReference type="GO" id="GO:0006364">
    <property type="term" value="P:rRNA processing"/>
    <property type="evidence" value="ECO:0007669"/>
    <property type="project" value="InterPro"/>
</dbReference>
<dbReference type="KEGG" id="lfc:LFE_1579"/>
<name>I0IPR2_LEPFC</name>